<evidence type="ECO:0000313" key="10">
    <source>
        <dbReference type="EMBL" id="GAX14536.1"/>
    </source>
</evidence>
<dbReference type="InParanoid" id="A0A1Z5JKU7"/>
<gene>
    <name evidence="10" type="ORF">FisN_6Lh314</name>
</gene>
<dbReference type="GO" id="GO:0055085">
    <property type="term" value="P:transmembrane transport"/>
    <property type="evidence" value="ECO:0007669"/>
    <property type="project" value="InterPro"/>
</dbReference>
<evidence type="ECO:0000256" key="8">
    <source>
        <dbReference type="SAM" id="MobiDB-lite"/>
    </source>
</evidence>
<dbReference type="EMBL" id="BDSP01000081">
    <property type="protein sequence ID" value="GAX14536.1"/>
    <property type="molecule type" value="Genomic_DNA"/>
</dbReference>
<feature type="repeat" description="Solcar" evidence="6">
    <location>
        <begin position="168"/>
        <end position="257"/>
    </location>
</feature>
<feature type="repeat" description="Solcar" evidence="6">
    <location>
        <begin position="60"/>
        <end position="146"/>
    </location>
</feature>
<comment type="similarity">
    <text evidence="7">Belongs to the mitochondrial carrier (TC 2.A.29) family.</text>
</comment>
<dbReference type="InterPro" id="IPR002067">
    <property type="entry name" value="MCP"/>
</dbReference>
<evidence type="ECO:0000256" key="3">
    <source>
        <dbReference type="ARBA" id="ARBA00022692"/>
    </source>
</evidence>
<evidence type="ECO:0000256" key="7">
    <source>
        <dbReference type="RuleBase" id="RU000488"/>
    </source>
</evidence>
<evidence type="ECO:0000256" key="2">
    <source>
        <dbReference type="ARBA" id="ARBA00022448"/>
    </source>
</evidence>
<comment type="caution">
    <text evidence="10">The sequence shown here is derived from an EMBL/GenBank/DDBJ whole genome shotgun (WGS) entry which is preliminary data.</text>
</comment>
<sequence>MTKYTRVRRRESIPQELEDPDDCTVGEAPAQDDDVLVMSSQPALSFSFNNSFQSNIGTLPKEIRNIIGGGIAGMVAKSVVAPADRIKILFQVSSVEFRLRNLPLVVGTIRKEEGWTALWKGNTATMIRVIPYSGIQFMVFEKCKAYFLQQHSKGIYPIDQGSSGKHGLTPLESLLSGMLAGSVSVVCTYPLDLARAQLAVLKRKQNAAHSIGFLDIFRQNYTRGGVTGLFRGLSITLAGMLPYAGIAFALNEQAKREIQHVTGRDLSTMERIQCGALAGLVAQTVTYPLEVTRRRMQTIGLVGTDTALAEIGNATIPTVAPPSIRETIRSLYVEQGLRGFFKGVTMNWMKGPVAFGISFTTFDFVKKFLETDDERQSKRFG</sequence>
<accession>A0A1Z5JKU7</accession>
<keyword evidence="9" id="KW-1133">Transmembrane helix</keyword>
<feature type="region of interest" description="Disordered" evidence="8">
    <location>
        <begin position="1"/>
        <end position="25"/>
    </location>
</feature>
<comment type="subcellular location">
    <subcellularLocation>
        <location evidence="1">Membrane</location>
        <topology evidence="1">Multi-pass membrane protein</topology>
    </subcellularLocation>
</comment>
<name>A0A1Z5JKU7_FISSO</name>
<organism evidence="10 11">
    <name type="scientific">Fistulifera solaris</name>
    <name type="common">Oleaginous diatom</name>
    <dbReference type="NCBI Taxonomy" id="1519565"/>
    <lineage>
        <taxon>Eukaryota</taxon>
        <taxon>Sar</taxon>
        <taxon>Stramenopiles</taxon>
        <taxon>Ochrophyta</taxon>
        <taxon>Bacillariophyta</taxon>
        <taxon>Bacillariophyceae</taxon>
        <taxon>Bacillariophycidae</taxon>
        <taxon>Naviculales</taxon>
        <taxon>Naviculaceae</taxon>
        <taxon>Fistulifera</taxon>
    </lineage>
</organism>
<evidence type="ECO:0000256" key="1">
    <source>
        <dbReference type="ARBA" id="ARBA00004141"/>
    </source>
</evidence>
<evidence type="ECO:0000256" key="9">
    <source>
        <dbReference type="SAM" id="Phobius"/>
    </source>
</evidence>
<evidence type="ECO:0000256" key="5">
    <source>
        <dbReference type="ARBA" id="ARBA00023136"/>
    </source>
</evidence>
<keyword evidence="5 6" id="KW-0472">Membrane</keyword>
<dbReference type="Pfam" id="PF00153">
    <property type="entry name" value="Mito_carr"/>
    <property type="match status" value="3"/>
</dbReference>
<dbReference type="GO" id="GO:0016020">
    <property type="term" value="C:membrane"/>
    <property type="evidence" value="ECO:0007669"/>
    <property type="project" value="UniProtKB-SubCell"/>
</dbReference>
<dbReference type="SUPFAM" id="SSF103506">
    <property type="entry name" value="Mitochondrial carrier"/>
    <property type="match status" value="1"/>
</dbReference>
<dbReference type="Gene3D" id="1.50.40.10">
    <property type="entry name" value="Mitochondrial carrier domain"/>
    <property type="match status" value="1"/>
</dbReference>
<evidence type="ECO:0000313" key="11">
    <source>
        <dbReference type="Proteomes" id="UP000198406"/>
    </source>
</evidence>
<keyword evidence="11" id="KW-1185">Reference proteome</keyword>
<dbReference type="PANTHER" id="PTHR24089">
    <property type="entry name" value="SOLUTE CARRIER FAMILY 25"/>
    <property type="match status" value="1"/>
</dbReference>
<protein>
    <submittedName>
        <fullName evidence="10">Solute carrier family 25, member 42</fullName>
    </submittedName>
</protein>
<dbReference type="InterPro" id="IPR023395">
    <property type="entry name" value="MCP_dom_sf"/>
</dbReference>
<keyword evidence="2 7" id="KW-0813">Transport</keyword>
<dbReference type="PRINTS" id="PR00926">
    <property type="entry name" value="MITOCARRIER"/>
</dbReference>
<evidence type="ECO:0000256" key="4">
    <source>
        <dbReference type="ARBA" id="ARBA00022737"/>
    </source>
</evidence>
<dbReference type="AlphaFoldDB" id="A0A1Z5JKU7"/>
<dbReference type="OrthoDB" id="270584at2759"/>
<evidence type="ECO:0000256" key="6">
    <source>
        <dbReference type="PROSITE-ProRule" id="PRU00282"/>
    </source>
</evidence>
<dbReference type="PROSITE" id="PS50920">
    <property type="entry name" value="SOLCAR"/>
    <property type="match status" value="3"/>
</dbReference>
<feature type="repeat" description="Solcar" evidence="6">
    <location>
        <begin position="266"/>
        <end position="368"/>
    </location>
</feature>
<feature type="transmembrane region" description="Helical" evidence="9">
    <location>
        <begin position="228"/>
        <end position="250"/>
    </location>
</feature>
<keyword evidence="4" id="KW-0677">Repeat</keyword>
<dbReference type="InterPro" id="IPR018108">
    <property type="entry name" value="MCP_transmembrane"/>
</dbReference>
<reference evidence="10 11" key="1">
    <citation type="journal article" date="2015" name="Plant Cell">
        <title>Oil accumulation by the oleaginous diatom Fistulifera solaris as revealed by the genome and transcriptome.</title>
        <authorList>
            <person name="Tanaka T."/>
            <person name="Maeda Y."/>
            <person name="Veluchamy A."/>
            <person name="Tanaka M."/>
            <person name="Abida H."/>
            <person name="Marechal E."/>
            <person name="Bowler C."/>
            <person name="Muto M."/>
            <person name="Sunaga Y."/>
            <person name="Tanaka M."/>
            <person name="Yoshino T."/>
            <person name="Taniguchi T."/>
            <person name="Fukuda Y."/>
            <person name="Nemoto M."/>
            <person name="Matsumoto M."/>
            <person name="Wong P.S."/>
            <person name="Aburatani S."/>
            <person name="Fujibuchi W."/>
        </authorList>
    </citation>
    <scope>NUCLEOTIDE SEQUENCE [LARGE SCALE GENOMIC DNA]</scope>
    <source>
        <strain evidence="10 11">JPCC DA0580</strain>
    </source>
</reference>
<keyword evidence="3 6" id="KW-0812">Transmembrane</keyword>
<feature type="compositionally biased region" description="Acidic residues" evidence="8">
    <location>
        <begin position="16"/>
        <end position="25"/>
    </location>
</feature>
<dbReference type="Proteomes" id="UP000198406">
    <property type="component" value="Unassembled WGS sequence"/>
</dbReference>
<proteinExistence type="inferred from homology"/>